<feature type="region of interest" description="Disordered" evidence="3">
    <location>
        <begin position="444"/>
        <end position="473"/>
    </location>
</feature>
<proteinExistence type="inferred from homology"/>
<dbReference type="Gene3D" id="2.40.420.20">
    <property type="match status" value="1"/>
</dbReference>
<name>A0A1I2KK07_9GAMM</name>
<dbReference type="InterPro" id="IPR058649">
    <property type="entry name" value="CzcB_C"/>
</dbReference>
<evidence type="ECO:0000259" key="5">
    <source>
        <dbReference type="Pfam" id="PF25919"/>
    </source>
</evidence>
<dbReference type="InterPro" id="IPR045800">
    <property type="entry name" value="HMBD"/>
</dbReference>
<keyword evidence="9" id="KW-1185">Reference proteome</keyword>
<dbReference type="InterPro" id="IPR051909">
    <property type="entry name" value="MFP_Cation_Efflux"/>
</dbReference>
<accession>A0A1I2KK07</accession>
<dbReference type="Pfam" id="PF19335">
    <property type="entry name" value="HMBD"/>
    <property type="match status" value="2"/>
</dbReference>
<dbReference type="EMBL" id="FOOC01000021">
    <property type="protein sequence ID" value="SFF66863.1"/>
    <property type="molecule type" value="Genomic_DNA"/>
</dbReference>
<evidence type="ECO:0000259" key="7">
    <source>
        <dbReference type="Pfam" id="PF25975"/>
    </source>
</evidence>
<feature type="domain" description="CusB-like beta-barrel" evidence="6">
    <location>
        <begin position="283"/>
        <end position="357"/>
    </location>
</feature>
<dbReference type="GO" id="GO:0046914">
    <property type="term" value="F:transition metal ion binding"/>
    <property type="evidence" value="ECO:0007669"/>
    <property type="project" value="TreeGrafter"/>
</dbReference>
<dbReference type="OrthoDB" id="9806939at2"/>
<protein>
    <submittedName>
        <fullName evidence="8">Membrane fusion protein, Cu(I)/Ag(I) efflux system</fullName>
    </submittedName>
</protein>
<dbReference type="InterPro" id="IPR058792">
    <property type="entry name" value="Beta-barrel_RND_2"/>
</dbReference>
<sequence length="473" mass="51222">MNKKILMAWVLVVVVGAGVGGWYAQRTTPHTHALVKMTDEHGKTYYTCPMHPQVRQDRPGNCPICGMKLVAREDRSASASASGGRQVLYWYDPMRPEVHFDAPGKSPFMDMELVPKYADEGGMDDSAGVVIRVDPRMAQNLGMRTAPVTTGSFWQRVDAVGRVAVDENRIAVIEARAPGWVERLDVRAVGDPVRAGQVVAGIYSPELLAAQEELALAQKLNDATLIEAAQTRLGLLNASTSGRPQRQVLIRAPQAGVVTELQARQGAQVAPGMPLMTLADLSTVWILVEVPEAQATWIAAGKPAEARLRSLPGRVFEGRVDYVYPLLDPQTRTLRARLTFDNADGVLKPGMYAEVTVFGGARREVILVPSEAVIRTGRRNVVIVAEGEGRYRPVNVTLGPERGDETVVLGGLKPGQQVVVSGQFLIDSEANLLGAYHRMVGHEDESPAVRTADQSAGSDRDIHAHHGTSGSTR</sequence>
<organism evidence="8 9">
    <name type="scientific">Fontimonas thermophila</name>
    <dbReference type="NCBI Taxonomy" id="1076937"/>
    <lineage>
        <taxon>Bacteria</taxon>
        <taxon>Pseudomonadati</taxon>
        <taxon>Pseudomonadota</taxon>
        <taxon>Gammaproteobacteria</taxon>
        <taxon>Nevskiales</taxon>
        <taxon>Nevskiaceae</taxon>
        <taxon>Fontimonas</taxon>
    </lineage>
</organism>
<dbReference type="PANTHER" id="PTHR30097:SF15">
    <property type="entry name" value="CATION EFFLUX SYSTEM PROTEIN CUSB"/>
    <property type="match status" value="1"/>
</dbReference>
<reference evidence="8 9" key="1">
    <citation type="submission" date="2016-10" db="EMBL/GenBank/DDBJ databases">
        <authorList>
            <person name="de Groot N.N."/>
        </authorList>
    </citation>
    <scope>NUCLEOTIDE SEQUENCE [LARGE SCALE GENOMIC DNA]</scope>
    <source>
        <strain evidence="8 9">DSM 23609</strain>
    </source>
</reference>
<dbReference type="AlphaFoldDB" id="A0A1I2KK07"/>
<dbReference type="InterPro" id="IPR058790">
    <property type="entry name" value="BSH_CusB"/>
</dbReference>
<evidence type="ECO:0000256" key="2">
    <source>
        <dbReference type="ARBA" id="ARBA00022448"/>
    </source>
</evidence>
<dbReference type="Pfam" id="PF25975">
    <property type="entry name" value="CzcB_C"/>
    <property type="match status" value="1"/>
</dbReference>
<dbReference type="Pfam" id="PF25919">
    <property type="entry name" value="BSH_CusB"/>
    <property type="match status" value="1"/>
</dbReference>
<dbReference type="InterPro" id="IPR006143">
    <property type="entry name" value="RND_pump_MFP"/>
</dbReference>
<evidence type="ECO:0000259" key="4">
    <source>
        <dbReference type="Pfam" id="PF19335"/>
    </source>
</evidence>
<dbReference type="SUPFAM" id="SSF111369">
    <property type="entry name" value="HlyD-like secretion proteins"/>
    <property type="match status" value="1"/>
</dbReference>
<gene>
    <name evidence="8" type="ORF">SAMN04488120_12114</name>
</gene>
<dbReference type="FunFam" id="2.40.30.170:FF:000010">
    <property type="entry name" value="Efflux RND transporter periplasmic adaptor subunit"/>
    <property type="match status" value="1"/>
</dbReference>
<feature type="domain" description="Heavy metal binding" evidence="4">
    <location>
        <begin position="89"/>
        <end position="116"/>
    </location>
</feature>
<dbReference type="Pfam" id="PF25954">
    <property type="entry name" value="Beta-barrel_RND_2"/>
    <property type="match status" value="1"/>
</dbReference>
<dbReference type="GO" id="GO:0015679">
    <property type="term" value="P:plasma membrane copper ion transport"/>
    <property type="evidence" value="ECO:0007669"/>
    <property type="project" value="TreeGrafter"/>
</dbReference>
<dbReference type="GO" id="GO:0022857">
    <property type="term" value="F:transmembrane transporter activity"/>
    <property type="evidence" value="ECO:0007669"/>
    <property type="project" value="InterPro"/>
</dbReference>
<dbReference type="PANTHER" id="PTHR30097">
    <property type="entry name" value="CATION EFFLUX SYSTEM PROTEIN CUSB"/>
    <property type="match status" value="1"/>
</dbReference>
<evidence type="ECO:0000313" key="8">
    <source>
        <dbReference type="EMBL" id="SFF66863.1"/>
    </source>
</evidence>
<evidence type="ECO:0000256" key="3">
    <source>
        <dbReference type="SAM" id="MobiDB-lite"/>
    </source>
</evidence>
<dbReference type="Proteomes" id="UP000199771">
    <property type="component" value="Unassembled WGS sequence"/>
</dbReference>
<dbReference type="STRING" id="1076937.SAMN04488120_12114"/>
<feature type="domain" description="Heavy metal binding" evidence="4">
    <location>
        <begin position="45"/>
        <end position="70"/>
    </location>
</feature>
<dbReference type="GO" id="GO:0060003">
    <property type="term" value="P:copper ion export"/>
    <property type="evidence" value="ECO:0007669"/>
    <property type="project" value="TreeGrafter"/>
</dbReference>
<dbReference type="GO" id="GO:0016020">
    <property type="term" value="C:membrane"/>
    <property type="evidence" value="ECO:0007669"/>
    <property type="project" value="InterPro"/>
</dbReference>
<dbReference type="Gene3D" id="2.40.30.170">
    <property type="match status" value="1"/>
</dbReference>
<dbReference type="GO" id="GO:0030288">
    <property type="term" value="C:outer membrane-bounded periplasmic space"/>
    <property type="evidence" value="ECO:0007669"/>
    <property type="project" value="TreeGrafter"/>
</dbReference>
<evidence type="ECO:0000313" key="9">
    <source>
        <dbReference type="Proteomes" id="UP000199771"/>
    </source>
</evidence>
<comment type="similarity">
    <text evidence="1">Belongs to the membrane fusion protein (MFP) (TC 8.A.1) family.</text>
</comment>
<dbReference type="NCBIfam" id="TIGR01730">
    <property type="entry name" value="RND_mfp"/>
    <property type="match status" value="1"/>
</dbReference>
<evidence type="ECO:0000256" key="1">
    <source>
        <dbReference type="ARBA" id="ARBA00009477"/>
    </source>
</evidence>
<dbReference type="RefSeq" id="WP_159431184.1">
    <property type="nucleotide sequence ID" value="NZ_FOOC01000021.1"/>
</dbReference>
<feature type="domain" description="CusB-like barrel-sandwich hybrid" evidence="5">
    <location>
        <begin position="170"/>
        <end position="278"/>
    </location>
</feature>
<keyword evidence="2" id="KW-0813">Transport</keyword>
<evidence type="ECO:0000259" key="6">
    <source>
        <dbReference type="Pfam" id="PF25954"/>
    </source>
</evidence>
<feature type="domain" description="CzcB-like C-terminal circularly permuted SH3-like" evidence="7">
    <location>
        <begin position="366"/>
        <end position="426"/>
    </location>
</feature>